<dbReference type="PROSITE" id="PS51257">
    <property type="entry name" value="PROKAR_LIPOPROTEIN"/>
    <property type="match status" value="1"/>
</dbReference>
<evidence type="ECO:0000256" key="2">
    <source>
        <dbReference type="SAM" id="SignalP"/>
    </source>
</evidence>
<gene>
    <name evidence="3" type="ORF">MNR06_01955</name>
</gene>
<keyword evidence="2" id="KW-0732">Signal</keyword>
<accession>A0ABY4C9S5</accession>
<keyword evidence="4" id="KW-1185">Reference proteome</keyword>
<evidence type="ECO:0000313" key="4">
    <source>
        <dbReference type="Proteomes" id="UP000830116"/>
    </source>
</evidence>
<dbReference type="Proteomes" id="UP000830116">
    <property type="component" value="Chromosome"/>
</dbReference>
<dbReference type="EMBL" id="CP093442">
    <property type="protein sequence ID" value="UOF01717.1"/>
    <property type="molecule type" value="Genomic_DNA"/>
</dbReference>
<feature type="signal peptide" evidence="2">
    <location>
        <begin position="1"/>
        <end position="20"/>
    </location>
</feature>
<dbReference type="RefSeq" id="WP_243538321.1">
    <property type="nucleotide sequence ID" value="NZ_CP093442.1"/>
</dbReference>
<feature type="region of interest" description="Disordered" evidence="1">
    <location>
        <begin position="39"/>
        <end position="58"/>
    </location>
</feature>
<proteinExistence type="predicted"/>
<feature type="chain" id="PRO_5045070916" description="Lipoprotein" evidence="2">
    <location>
        <begin position="21"/>
        <end position="317"/>
    </location>
</feature>
<reference evidence="3" key="1">
    <citation type="submission" date="2022-03" db="EMBL/GenBank/DDBJ databases">
        <title>Genome Identification and Characterization of new species Bdellovibrio reynosense LBG001 sp. nov. from a Mexico soil sample.</title>
        <authorList>
            <person name="Camilli A."/>
            <person name="Ajao Y."/>
            <person name="Guo X."/>
        </authorList>
    </citation>
    <scope>NUCLEOTIDE SEQUENCE</scope>
    <source>
        <strain evidence="3">LBG001</strain>
    </source>
</reference>
<organism evidence="3 4">
    <name type="scientific">Bdellovibrio reynosensis</name>
    <dbReference type="NCBI Taxonomy" id="2835041"/>
    <lineage>
        <taxon>Bacteria</taxon>
        <taxon>Pseudomonadati</taxon>
        <taxon>Bdellovibrionota</taxon>
        <taxon>Bdellovibrionia</taxon>
        <taxon>Bdellovibrionales</taxon>
        <taxon>Pseudobdellovibrionaceae</taxon>
        <taxon>Bdellovibrio</taxon>
    </lineage>
</organism>
<evidence type="ECO:0008006" key="5">
    <source>
        <dbReference type="Google" id="ProtNLM"/>
    </source>
</evidence>
<name>A0ABY4C9S5_9BACT</name>
<evidence type="ECO:0000256" key="1">
    <source>
        <dbReference type="SAM" id="MobiDB-lite"/>
    </source>
</evidence>
<evidence type="ECO:0000313" key="3">
    <source>
        <dbReference type="EMBL" id="UOF01717.1"/>
    </source>
</evidence>
<protein>
    <recommendedName>
        <fullName evidence="5">Lipoprotein</fullName>
    </recommendedName>
</protein>
<sequence>MKTSSLLAALFLGSSLLTSACTPADKAVTEKDLRLKIQAQNDRKAKKKSKDGGRSNSSSGARIGFFSLSSLILDKEVESVELYRLAAEIDKGDKSNARIKDRQEKDGTVSLVISLDNAEVNYTTTQGSFKTSQKKTYNVLSTADELTVTAANIKQSFDKTNSEKGKTYANLGEENYKISAKEKSDSVLEITLTTKSKVQISKEGQKAFENFNLVVVTEVDKESLATENVKVLKSSGTLTRVKDDGSLVDVKVEGTNHLLKMVGLCNSLIGSSKIVTGKGRELKSTETTVEVLNSSFKTSLGECQKRPTVDLSKLLLF</sequence>